<name>A0A5B8Z1A1_CYTDA</name>
<organism evidence="1 2">
    <name type="scientific">Cytobacillus dafuensis</name>
    <name type="common">Bacillus dafuensis</name>
    <dbReference type="NCBI Taxonomy" id="1742359"/>
    <lineage>
        <taxon>Bacteria</taxon>
        <taxon>Bacillati</taxon>
        <taxon>Bacillota</taxon>
        <taxon>Bacilli</taxon>
        <taxon>Bacillales</taxon>
        <taxon>Bacillaceae</taxon>
        <taxon>Cytobacillus</taxon>
    </lineage>
</organism>
<evidence type="ECO:0000313" key="2">
    <source>
        <dbReference type="Proteomes" id="UP000321555"/>
    </source>
</evidence>
<evidence type="ECO:0000313" key="1">
    <source>
        <dbReference type="EMBL" id="QED46581.1"/>
    </source>
</evidence>
<protein>
    <submittedName>
        <fullName evidence="1">Uncharacterized protein</fullName>
    </submittedName>
</protein>
<dbReference type="InterPro" id="IPR049253">
    <property type="entry name" value="DUF6886"/>
</dbReference>
<gene>
    <name evidence="1" type="ORF">FSZ17_04425</name>
</gene>
<accession>A0A5B8Z1A1</accession>
<keyword evidence="2" id="KW-1185">Reference proteome</keyword>
<reference evidence="2" key="1">
    <citation type="submission" date="2019-08" db="EMBL/GenBank/DDBJ databases">
        <authorList>
            <person name="Zheng X."/>
        </authorList>
    </citation>
    <scope>NUCLEOTIDE SEQUENCE [LARGE SCALE GENOMIC DNA]</scope>
    <source>
        <strain evidence="2">FJAT-25496</strain>
    </source>
</reference>
<dbReference type="OrthoDB" id="156685at2"/>
<dbReference type="KEGG" id="bda:FSZ17_04425"/>
<dbReference type="EMBL" id="CP042593">
    <property type="protein sequence ID" value="QED46581.1"/>
    <property type="molecule type" value="Genomic_DNA"/>
</dbReference>
<dbReference type="STRING" id="1742359.GCA_001439625_04621"/>
<dbReference type="AlphaFoldDB" id="A0A5B8Z1A1"/>
<sequence>MLYHFSENPHIKTFSPRPSKTSAKPVVWAIDQEHSIHYYFPRDCPRVIYWKADYTNENDKNQFFFGSSADQIITVESRWLERIRQTKLYVYTFCADSFEMFDENAGYYVSDQEVSPIKVEPVGELLEKLLSESIELRFTPDLSPIRDMVISSTLGFSIIRFGNAISVSKS</sequence>
<dbReference type="Proteomes" id="UP000321555">
    <property type="component" value="Chromosome"/>
</dbReference>
<dbReference type="RefSeq" id="WP_057775862.1">
    <property type="nucleotide sequence ID" value="NZ_CP042593.1"/>
</dbReference>
<proteinExistence type="predicted"/>
<dbReference type="Pfam" id="PF21820">
    <property type="entry name" value="DUF6886"/>
    <property type="match status" value="1"/>
</dbReference>